<proteinExistence type="predicted"/>
<gene>
    <name evidence="2" type="ORF">ENJ51_08010</name>
</gene>
<dbReference type="Pfam" id="PF01345">
    <property type="entry name" value="DUF11"/>
    <property type="match status" value="1"/>
</dbReference>
<name>A0A7V2T3J4_LEUMU</name>
<dbReference type="Proteomes" id="UP000885750">
    <property type="component" value="Unassembled WGS sequence"/>
</dbReference>
<evidence type="ECO:0000259" key="1">
    <source>
        <dbReference type="Pfam" id="PF01345"/>
    </source>
</evidence>
<sequence length="1537" mass="170555">MHSLTPITNSNKQASSSLRILLSVMMALLLILSTINPINAATLADTIISNTATANYSIDGSQETLNASIAITTDAYTPSIISFHRLSDGGDDTVLMPASYNSSESGGKLWSPLNNIRRINGDKVIFSEPVKIVDAHQFIANEPIIIRVQDFDQNHDSLKTETIFVTVIIPETGDKEVIQLKETSPSSGIFIGAVPTHLGTGVSFDGQFNVARGAKLTVTYRDQVDSSDISATAALIDPVGTLNLTKIADKENASIGDSISYEIRLHNSSVDKPLNDIEIRDTLPVGLRYLNKTAVLNNKALPASALIIQGRSLIFKLGNMPSNVDSGWVLRYKTKVGINTPATTAINYAQAFSQNDTSNSAEASVKINDVLMTNTTIITGRVYIGCEKNNSRKALANARFYTESGRSVLSDHDGYWHMEGLSQQAHVIQLDIDSLPDGYHAIECGANNDHAGSSISKFVDSKTLWRADFYVAKYKSSSLHEGDNTKNTKVKRSDPLKKYTKQFANNAKAGFEILWPPHQYVPAIASTKIAIKYSPKNKIKLRLNGKPISMLNYDGGVTNTLGTLTIRRWRGVDINTKQRNNSLTAILLDKNGKEIDRKTHIIHFSGTPSSVDYLEKESLLIADGKSVPIITIRVKDEDGFPMRANTHGYFSLKNSDYQSKQDDEESMDDASIKGKHKYYIKQGGIAQIKLTPTSRSGKVSLDIILGNKTQTINVWLKPKLRNWILVGIAEGTLAHRKLTGNMRSLADKGITENYQQGRIALFAKGRVKGDYLLTLSYDTAKKQGNPNNEKGAELGGNIDPEAWYTVYADKSSNQYEATSSNKLFLKLEKNQFYALFGDYRTGLTVTELSRYERALGGIHSEYKDDKISYNFFASHTEKRHQRDEIAGDGTSGLYYLSRSIVQNSEIIRIETRDQFDSGKVVTSRKLTRHKDYDIDYNSRTLFFKFPISGRDKNLNTNFIIVDYETDDGNKKMLTAGGRIAMKFDKGKAETGLTLLHEGNNDNSIGRLIGFDGNYKPTDKLEIKAEIAQSQTKSNSQNIKGKAWLLEAKKTTLKSETSAYIRHKEDGFGLGQQKISEQGSQKIGINSRYKLEAKTQLKGELSQQKNLQHGDTTQRLSIKADKKFNRASLSVGMRYSRNKSSNESSQTTALLLGGTLSTKDKKATLHGKLEKNLVGSNHTINDPDRATVGVDVVVTDKVSLFAEHEVSDDGESITQSSRVGISSPLWEGAKVKTSINREDQLDKSMVYAMVGLSQHVKLSDQLIIDFTLDHATTIDSTIKQSTATDNSIPDHGSTRDDYIATALAYKWNNANWSTLGRIELRDGEREDKINLQLELDHKIADGKRLNAKIKSLHAKKDNSDTRQQTIVSMGAAWQPFNARYSVLERLDYIDESDSHKGVSKHSRKLINNIHINKKIDDFDVGLHHGIQHILATDDAEQQKNSTLDVGLIEANYKLDKLWSIGAHIGYSHDWENDNLEKVAGVSVSASPAKNTKISLGYNIEGFSDNEFDTSGYTAEGFFTQILYKFDQESLKLNEKYAR</sequence>
<dbReference type="NCBIfam" id="TIGR01451">
    <property type="entry name" value="B_ant_repeat"/>
    <property type="match status" value="1"/>
</dbReference>
<comment type="caution">
    <text evidence="2">The sequence shown here is derived from an EMBL/GenBank/DDBJ whole genome shotgun (WGS) entry which is preliminary data.</text>
</comment>
<dbReference type="InterPro" id="IPR001434">
    <property type="entry name" value="OmcB-like_DUF11"/>
</dbReference>
<dbReference type="EMBL" id="DRMS01000298">
    <property type="protein sequence ID" value="HFC92743.1"/>
    <property type="molecule type" value="Genomic_DNA"/>
</dbReference>
<protein>
    <submittedName>
        <fullName evidence="2">DUF11 domain-containing protein</fullName>
    </submittedName>
</protein>
<evidence type="ECO:0000313" key="2">
    <source>
        <dbReference type="EMBL" id="HFC92743.1"/>
    </source>
</evidence>
<reference evidence="2" key="1">
    <citation type="journal article" date="2020" name="mSystems">
        <title>Genome- and Community-Level Interaction Insights into Carbon Utilization and Element Cycling Functions of Hydrothermarchaeota in Hydrothermal Sediment.</title>
        <authorList>
            <person name="Zhou Z."/>
            <person name="Liu Y."/>
            <person name="Xu W."/>
            <person name="Pan J."/>
            <person name="Luo Z.H."/>
            <person name="Li M."/>
        </authorList>
    </citation>
    <scope>NUCLEOTIDE SEQUENCE [LARGE SCALE GENOMIC DNA]</scope>
    <source>
        <strain evidence="2">HyVt-493</strain>
    </source>
</reference>
<dbReference type="InterPro" id="IPR047589">
    <property type="entry name" value="DUF11_rpt"/>
</dbReference>
<feature type="domain" description="DUF11" evidence="1">
    <location>
        <begin position="242"/>
        <end position="364"/>
    </location>
</feature>
<organism evidence="2">
    <name type="scientific">Leucothrix mucor</name>
    <dbReference type="NCBI Taxonomy" id="45248"/>
    <lineage>
        <taxon>Bacteria</taxon>
        <taxon>Pseudomonadati</taxon>
        <taxon>Pseudomonadota</taxon>
        <taxon>Gammaproteobacteria</taxon>
        <taxon>Thiotrichales</taxon>
        <taxon>Thiotrichaceae</taxon>
        <taxon>Leucothrix</taxon>
    </lineage>
</organism>
<accession>A0A7V2T3J4</accession>